<keyword evidence="1" id="KW-1133">Transmembrane helix</keyword>
<evidence type="ECO:0000256" key="1">
    <source>
        <dbReference type="SAM" id="Phobius"/>
    </source>
</evidence>
<keyword evidence="3" id="KW-1185">Reference proteome</keyword>
<accession>A0AAE3J1E2</accession>
<dbReference type="Proteomes" id="UP001208041">
    <property type="component" value="Unassembled WGS sequence"/>
</dbReference>
<sequence length="162" mass="18652">MTHTRAWLRNNNNIVNWLLLAVMLLVTAPILVIPYAYYDLKSVQVSPVGTGFYVTADRSIRQDFQGKYSVAVLREDHSAVCHYKTPEWLGYRANAGNTNPLVKPLWWWIGSDVALENCINRGFHSGQFYIETCHWVQFWIIPMGPRCVLSNLFEAPKHEALQ</sequence>
<proteinExistence type="predicted"/>
<gene>
    <name evidence="2" type="ORF">OH136_15630</name>
</gene>
<feature type="transmembrane region" description="Helical" evidence="1">
    <location>
        <begin position="14"/>
        <end position="38"/>
    </location>
</feature>
<reference evidence="2" key="1">
    <citation type="submission" date="2022-10" db="EMBL/GenBank/DDBJ databases">
        <authorList>
            <person name="Yue Y."/>
        </authorList>
    </citation>
    <scope>NUCLEOTIDE SEQUENCE</scope>
    <source>
        <strain evidence="2">Z654</strain>
    </source>
</reference>
<protein>
    <submittedName>
        <fullName evidence="2">Uncharacterized protein</fullName>
    </submittedName>
</protein>
<dbReference type="AlphaFoldDB" id="A0AAE3J1E2"/>
<evidence type="ECO:0000313" key="3">
    <source>
        <dbReference type="Proteomes" id="UP001208041"/>
    </source>
</evidence>
<keyword evidence="1" id="KW-0812">Transmembrane</keyword>
<dbReference type="EMBL" id="JAOYFC010000006">
    <property type="protein sequence ID" value="MCV6825993.1"/>
    <property type="molecule type" value="Genomic_DNA"/>
</dbReference>
<keyword evidence="1" id="KW-0472">Membrane</keyword>
<comment type="caution">
    <text evidence="2">The sequence shown here is derived from an EMBL/GenBank/DDBJ whole genome shotgun (WGS) entry which is preliminary data.</text>
</comment>
<organism evidence="2 3">
    <name type="scientific">Halocynthiibacter halioticoli</name>
    <dbReference type="NCBI Taxonomy" id="2986804"/>
    <lineage>
        <taxon>Bacteria</taxon>
        <taxon>Pseudomonadati</taxon>
        <taxon>Pseudomonadota</taxon>
        <taxon>Alphaproteobacteria</taxon>
        <taxon>Rhodobacterales</taxon>
        <taxon>Paracoccaceae</taxon>
        <taxon>Halocynthiibacter</taxon>
    </lineage>
</organism>
<dbReference type="RefSeq" id="WP_263954965.1">
    <property type="nucleotide sequence ID" value="NZ_JAOYFC010000006.1"/>
</dbReference>
<name>A0AAE3J1E2_9RHOB</name>
<evidence type="ECO:0000313" key="2">
    <source>
        <dbReference type="EMBL" id="MCV6825993.1"/>
    </source>
</evidence>